<keyword evidence="5" id="KW-1185">Reference proteome</keyword>
<dbReference type="Proteomes" id="UP000327013">
    <property type="component" value="Unassembled WGS sequence"/>
</dbReference>
<accession>A0A5N6KU21</accession>
<name>A0A5N6KU21_9ROSI</name>
<dbReference type="GO" id="GO:0017183">
    <property type="term" value="P:protein histidyl modification to diphthamide"/>
    <property type="evidence" value="ECO:0007669"/>
    <property type="project" value="TreeGrafter"/>
</dbReference>
<organism evidence="4 5">
    <name type="scientific">Carpinus fangiana</name>
    <dbReference type="NCBI Taxonomy" id="176857"/>
    <lineage>
        <taxon>Eukaryota</taxon>
        <taxon>Viridiplantae</taxon>
        <taxon>Streptophyta</taxon>
        <taxon>Embryophyta</taxon>
        <taxon>Tracheophyta</taxon>
        <taxon>Spermatophyta</taxon>
        <taxon>Magnoliopsida</taxon>
        <taxon>eudicotyledons</taxon>
        <taxon>Gunneridae</taxon>
        <taxon>Pentapetalae</taxon>
        <taxon>rosids</taxon>
        <taxon>fabids</taxon>
        <taxon>Fagales</taxon>
        <taxon>Betulaceae</taxon>
        <taxon>Carpinus</taxon>
    </lineage>
</organism>
<sequence>MEKDEIVNPKSQHTVILDEPACCLAFVPHDSDHFVVGTYNLIERDKDEEHEATPASRDGRLYLFRITEMTMQQISQHPVNAGILDLKFQPCIDDCKDARVMAVASSLGFIGIYTVALNRKSGLEFQHVRNIQILPDDELVTSLTWSPMTLNEGQRDQGGRIALTSTSGAILEIDTSSPLETGACTVQCHQAEAWIVSYMKIDTESAPLVILSGGDDSCLIASEIQERSKSSGARVTPWWSTRKIHAAGVTALTPLSGPFVVSGSYDDYLRVIKIPETGGQRPTTFHELYLGGGVWRIEPFAVKDSVESYEAKLLVSCMYAGAYVVQLVSDSDRQCWESRILVHFQEHESMNYACGIVPQERENPPETTFVSCSFYDRRLCLWTA</sequence>
<dbReference type="InterPro" id="IPR052415">
    <property type="entry name" value="Diphthine_MTase"/>
</dbReference>
<comment type="pathway">
    <text evidence="3">Protein modification.</text>
</comment>
<dbReference type="PANTHER" id="PTHR46042:SF1">
    <property type="entry name" value="DIPHTHINE METHYLTRANSFERASE"/>
    <property type="match status" value="1"/>
</dbReference>
<gene>
    <name evidence="4" type="ORF">FH972_022878</name>
</gene>
<dbReference type="GO" id="GO:0061685">
    <property type="term" value="F:diphthine methylesterase activity"/>
    <property type="evidence" value="ECO:0007669"/>
    <property type="project" value="TreeGrafter"/>
</dbReference>
<reference evidence="4 5" key="1">
    <citation type="submission" date="2019-06" db="EMBL/GenBank/DDBJ databases">
        <title>A chromosomal-level reference genome of Carpinus fangiana (Coryloideae, Betulaceae).</title>
        <authorList>
            <person name="Yang X."/>
            <person name="Wang Z."/>
            <person name="Zhang L."/>
            <person name="Hao G."/>
            <person name="Liu J."/>
            <person name="Yang Y."/>
        </authorList>
    </citation>
    <scope>NUCLEOTIDE SEQUENCE [LARGE SCALE GENOMIC DNA]</scope>
    <source>
        <strain evidence="4">Cfa_2016G</strain>
        <tissue evidence="4">Leaf</tissue>
    </source>
</reference>
<evidence type="ECO:0000256" key="2">
    <source>
        <dbReference type="ARBA" id="ARBA00022737"/>
    </source>
</evidence>
<dbReference type="InterPro" id="IPR015943">
    <property type="entry name" value="WD40/YVTN_repeat-like_dom_sf"/>
</dbReference>
<protein>
    <recommendedName>
        <fullName evidence="6">Diphthine methyltransferase</fullName>
    </recommendedName>
</protein>
<evidence type="ECO:0000313" key="5">
    <source>
        <dbReference type="Proteomes" id="UP000327013"/>
    </source>
</evidence>
<evidence type="ECO:0000313" key="4">
    <source>
        <dbReference type="EMBL" id="KAB8345823.1"/>
    </source>
</evidence>
<dbReference type="PANTHER" id="PTHR46042">
    <property type="entry name" value="DIPHTHINE METHYLTRANSFERASE"/>
    <property type="match status" value="1"/>
</dbReference>
<keyword evidence="2" id="KW-0677">Repeat</keyword>
<dbReference type="Gene3D" id="2.130.10.10">
    <property type="entry name" value="YVTN repeat-like/Quinoprotein amine dehydrogenase"/>
    <property type="match status" value="1"/>
</dbReference>
<dbReference type="GO" id="GO:0005737">
    <property type="term" value="C:cytoplasm"/>
    <property type="evidence" value="ECO:0007669"/>
    <property type="project" value="TreeGrafter"/>
</dbReference>
<dbReference type="OrthoDB" id="1930760at2759"/>
<proteinExistence type="predicted"/>
<evidence type="ECO:0008006" key="6">
    <source>
        <dbReference type="Google" id="ProtNLM"/>
    </source>
</evidence>
<keyword evidence="1" id="KW-0853">WD repeat</keyword>
<dbReference type="AlphaFoldDB" id="A0A5N6KU21"/>
<evidence type="ECO:0000256" key="3">
    <source>
        <dbReference type="ARBA" id="ARBA00043952"/>
    </source>
</evidence>
<dbReference type="EMBL" id="VIBQ01000013">
    <property type="protein sequence ID" value="KAB8345823.1"/>
    <property type="molecule type" value="Genomic_DNA"/>
</dbReference>
<dbReference type="InterPro" id="IPR036322">
    <property type="entry name" value="WD40_repeat_dom_sf"/>
</dbReference>
<dbReference type="SUPFAM" id="SSF50978">
    <property type="entry name" value="WD40 repeat-like"/>
    <property type="match status" value="1"/>
</dbReference>
<evidence type="ECO:0000256" key="1">
    <source>
        <dbReference type="ARBA" id="ARBA00022574"/>
    </source>
</evidence>
<comment type="caution">
    <text evidence="4">The sequence shown here is derived from an EMBL/GenBank/DDBJ whole genome shotgun (WGS) entry which is preliminary data.</text>
</comment>